<dbReference type="Gene3D" id="3.10.580.10">
    <property type="entry name" value="CBS-domain"/>
    <property type="match status" value="1"/>
</dbReference>
<name>A0A8K0JC00_9HYPO</name>
<evidence type="ECO:0000313" key="3">
    <source>
        <dbReference type="Proteomes" id="UP000811619"/>
    </source>
</evidence>
<reference evidence="2" key="1">
    <citation type="journal article" date="2020" name="bioRxiv">
        <title>Whole genome comparisons of ergot fungi reveals the divergence and evolution of species within the genus Claviceps are the result of varying mechanisms driving genome evolution and host range expansion.</title>
        <authorList>
            <person name="Wyka S.A."/>
            <person name="Mondo S.J."/>
            <person name="Liu M."/>
            <person name="Dettman J."/>
            <person name="Nalam V."/>
            <person name="Broders K.D."/>
        </authorList>
    </citation>
    <scope>NUCLEOTIDE SEQUENCE</scope>
    <source>
        <strain evidence="2">CCC 489</strain>
    </source>
</reference>
<evidence type="ECO:0008006" key="4">
    <source>
        <dbReference type="Google" id="ProtNLM"/>
    </source>
</evidence>
<feature type="region of interest" description="Disordered" evidence="1">
    <location>
        <begin position="1"/>
        <end position="22"/>
    </location>
</feature>
<evidence type="ECO:0000256" key="1">
    <source>
        <dbReference type="SAM" id="MobiDB-lite"/>
    </source>
</evidence>
<dbReference type="PANTHER" id="PTHR42115">
    <property type="entry name" value="BETA-SYNTHASE (BETA-THIONASE), PUTATIVE (AFU_ORTHOLOGUE AFUA_3G08420)-RELATED"/>
    <property type="match status" value="1"/>
</dbReference>
<dbReference type="SUPFAM" id="SSF54631">
    <property type="entry name" value="CBS-domain pair"/>
    <property type="match status" value="1"/>
</dbReference>
<gene>
    <name evidence="2" type="ORF">E4U42_005909</name>
</gene>
<evidence type="ECO:0000313" key="2">
    <source>
        <dbReference type="EMBL" id="KAG5929442.1"/>
    </source>
</evidence>
<accession>A0A8K0JC00</accession>
<organism evidence="2 3">
    <name type="scientific">Claviceps africana</name>
    <dbReference type="NCBI Taxonomy" id="83212"/>
    <lineage>
        <taxon>Eukaryota</taxon>
        <taxon>Fungi</taxon>
        <taxon>Dikarya</taxon>
        <taxon>Ascomycota</taxon>
        <taxon>Pezizomycotina</taxon>
        <taxon>Sordariomycetes</taxon>
        <taxon>Hypocreomycetidae</taxon>
        <taxon>Hypocreales</taxon>
        <taxon>Clavicipitaceae</taxon>
        <taxon>Claviceps</taxon>
    </lineage>
</organism>
<protein>
    <recommendedName>
        <fullName evidence="4">Cystathionine beta-synthase</fullName>
    </recommendedName>
</protein>
<sequence>MPLDSTSNNFRLRGASCAPADAPNHQTIHVKKHHRAASQPDSNALQIPLSAICDSPSDVMAAQVSTPVVVNNDARASFRSKWSSRYRGATVEDLDPPAALSLNPSDAVSLALLSAFEREYTHLTIVDSETRALLGYISIPHLQAQLDSGKVKPDDPISSAMTRFQRRGRPYKVITMETTLEELEAFFRGGVPEGPWKQEFAVITDENRRFVLGVATAQDLEEFVKRRPA</sequence>
<dbReference type="Proteomes" id="UP000811619">
    <property type="component" value="Unassembled WGS sequence"/>
</dbReference>
<dbReference type="EMBL" id="SRPY01000057">
    <property type="protein sequence ID" value="KAG5929442.1"/>
    <property type="molecule type" value="Genomic_DNA"/>
</dbReference>
<dbReference type="OrthoDB" id="2536440at2759"/>
<dbReference type="InterPro" id="IPR046342">
    <property type="entry name" value="CBS_dom_sf"/>
</dbReference>
<proteinExistence type="predicted"/>
<dbReference type="AlphaFoldDB" id="A0A8K0JC00"/>
<keyword evidence="3" id="KW-1185">Reference proteome</keyword>
<dbReference type="PANTHER" id="PTHR42115:SF1">
    <property type="entry name" value="BETA-SYNTHASE (BETA-THIONASE), PUTATIVE (AFU_ORTHOLOGUE AFUA_3G08420)-RELATED"/>
    <property type="match status" value="1"/>
</dbReference>
<feature type="compositionally biased region" description="Polar residues" evidence="1">
    <location>
        <begin position="1"/>
        <end position="10"/>
    </location>
</feature>
<comment type="caution">
    <text evidence="2">The sequence shown here is derived from an EMBL/GenBank/DDBJ whole genome shotgun (WGS) entry which is preliminary data.</text>
</comment>